<dbReference type="InterPro" id="IPR013373">
    <property type="entry name" value="Flagellin/pilin_N_arc"/>
</dbReference>
<feature type="domain" description="Archaeal Type IV pilin N-terminal" evidence="2">
    <location>
        <begin position="12"/>
        <end position="94"/>
    </location>
</feature>
<dbReference type="NCBIfam" id="TIGR02537">
    <property type="entry name" value="arch_flag_Nterm"/>
    <property type="match status" value="1"/>
</dbReference>
<name>A0AAF0FRN9_9EURY</name>
<protein>
    <submittedName>
        <fullName evidence="3">Type IV pilin N-terminal domain-containing protein</fullName>
    </submittedName>
</protein>
<dbReference type="AlphaFoldDB" id="A0AAF0FRN9"/>
<evidence type="ECO:0000256" key="1">
    <source>
        <dbReference type="SAM" id="Phobius"/>
    </source>
</evidence>
<keyword evidence="1" id="KW-0812">Transmembrane</keyword>
<dbReference type="InterPro" id="IPR012859">
    <property type="entry name" value="Pilin_N_archaeal"/>
</dbReference>
<keyword evidence="4" id="KW-1185">Reference proteome</keyword>
<accession>A0AAF0FRN9</accession>
<dbReference type="EMBL" id="CP091092">
    <property type="protein sequence ID" value="WFN37307.1"/>
    <property type="molecule type" value="Genomic_DNA"/>
</dbReference>
<evidence type="ECO:0000313" key="4">
    <source>
        <dbReference type="Proteomes" id="UP001218895"/>
    </source>
</evidence>
<evidence type="ECO:0000259" key="2">
    <source>
        <dbReference type="Pfam" id="PF07790"/>
    </source>
</evidence>
<reference evidence="3" key="1">
    <citation type="submission" date="2022-01" db="EMBL/GenBank/DDBJ databases">
        <title>Complete genome of Methanomicrobium antiquum DSM 21220.</title>
        <authorList>
            <person name="Chen S.-C."/>
            <person name="You Y.-T."/>
            <person name="Zhou Y.-Z."/>
            <person name="Lai M.-C."/>
        </authorList>
    </citation>
    <scope>NUCLEOTIDE SEQUENCE</scope>
    <source>
        <strain evidence="3">DSM 21220</strain>
    </source>
</reference>
<evidence type="ECO:0000313" key="3">
    <source>
        <dbReference type="EMBL" id="WFN37307.1"/>
    </source>
</evidence>
<feature type="transmembrane region" description="Helical" evidence="1">
    <location>
        <begin position="20"/>
        <end position="42"/>
    </location>
</feature>
<keyword evidence="1" id="KW-1133">Transmembrane helix</keyword>
<keyword evidence="1" id="KW-0472">Membrane</keyword>
<organism evidence="3 4">
    <name type="scientific">Methanomicrobium antiquum</name>
    <dbReference type="NCBI Taxonomy" id="487686"/>
    <lineage>
        <taxon>Archaea</taxon>
        <taxon>Methanobacteriati</taxon>
        <taxon>Methanobacteriota</taxon>
        <taxon>Stenosarchaea group</taxon>
        <taxon>Methanomicrobia</taxon>
        <taxon>Methanomicrobiales</taxon>
        <taxon>Methanomicrobiaceae</taxon>
        <taxon>Methanomicrobium</taxon>
    </lineage>
</organism>
<dbReference type="RefSeq" id="WP_278100146.1">
    <property type="nucleotide sequence ID" value="NZ_CP091092.1"/>
</dbReference>
<dbReference type="GeneID" id="79949262"/>
<dbReference type="Proteomes" id="UP001218895">
    <property type="component" value="Chromosome"/>
</dbReference>
<dbReference type="Pfam" id="PF07790">
    <property type="entry name" value="Pilin_N"/>
    <property type="match status" value="1"/>
</dbReference>
<proteinExistence type="predicted"/>
<sequence length="213" mass="23094">MEMFRKKIENLEAVSPVVGVMLMLVVTIIIAAVVSGFAGGLVGNTQTAPQAAIDVRIGYGDVGMGSNGYNMEFELLSGDSMPTKDLAIITYYTNNSGKTFHHEQTATSEATHFVTKYGSEYYIPTPFLNDMRDGYAYATPSKWFGNFTWKTGDIMDTGGSYSEAGLAQMLGISEPDSPYEIGDPDFGTGSVVDVKIMHIPSGKYIYDKEVVVA</sequence>
<gene>
    <name evidence="3" type="ORF">L1994_02665</name>
</gene>
<dbReference type="KEGG" id="manq:L1994_02665"/>